<evidence type="ECO:0008006" key="3">
    <source>
        <dbReference type="Google" id="ProtNLM"/>
    </source>
</evidence>
<sequence>MSKIAVCADAHVLFSRLRSDLDCFLFSRQIHNSRRPIISYYYLYHFYNLYVYAFNNLVNTQEKVHVQLLNGLSGISIVQLDFRHKAARYVLLISGKLFTCSRSLRDGRRGLDPVSSRSFKFAIRRACRNLYT</sequence>
<keyword evidence="2" id="KW-1185">Reference proteome</keyword>
<accession>A0AAV5VV94</accession>
<name>A0AAV5VV94_9BILA</name>
<proteinExistence type="predicted"/>
<protein>
    <recommendedName>
        <fullName evidence="3">G protein-coupled receptor</fullName>
    </recommendedName>
</protein>
<gene>
    <name evidence="1" type="ORF">PFISCL1PPCAC_13579</name>
</gene>
<dbReference type="AlphaFoldDB" id="A0AAV5VV94"/>
<dbReference type="EMBL" id="BTSY01000004">
    <property type="protein sequence ID" value="GMT22283.1"/>
    <property type="molecule type" value="Genomic_DNA"/>
</dbReference>
<reference evidence="1" key="1">
    <citation type="submission" date="2023-10" db="EMBL/GenBank/DDBJ databases">
        <title>Genome assembly of Pristionchus species.</title>
        <authorList>
            <person name="Yoshida K."/>
            <person name="Sommer R.J."/>
        </authorList>
    </citation>
    <scope>NUCLEOTIDE SEQUENCE</scope>
    <source>
        <strain evidence="1">RS5133</strain>
    </source>
</reference>
<evidence type="ECO:0000313" key="1">
    <source>
        <dbReference type="EMBL" id="GMT22283.1"/>
    </source>
</evidence>
<dbReference type="Proteomes" id="UP001432322">
    <property type="component" value="Unassembled WGS sequence"/>
</dbReference>
<organism evidence="1 2">
    <name type="scientific">Pristionchus fissidentatus</name>
    <dbReference type="NCBI Taxonomy" id="1538716"/>
    <lineage>
        <taxon>Eukaryota</taxon>
        <taxon>Metazoa</taxon>
        <taxon>Ecdysozoa</taxon>
        <taxon>Nematoda</taxon>
        <taxon>Chromadorea</taxon>
        <taxon>Rhabditida</taxon>
        <taxon>Rhabditina</taxon>
        <taxon>Diplogasteromorpha</taxon>
        <taxon>Diplogasteroidea</taxon>
        <taxon>Neodiplogasteridae</taxon>
        <taxon>Pristionchus</taxon>
    </lineage>
</organism>
<comment type="caution">
    <text evidence="1">The sequence shown here is derived from an EMBL/GenBank/DDBJ whole genome shotgun (WGS) entry which is preliminary data.</text>
</comment>
<evidence type="ECO:0000313" key="2">
    <source>
        <dbReference type="Proteomes" id="UP001432322"/>
    </source>
</evidence>